<name>A0A5C8ZQN4_9GAMM</name>
<dbReference type="EMBL" id="VRZA01000007">
    <property type="protein sequence ID" value="TXS90758.1"/>
    <property type="molecule type" value="Genomic_DNA"/>
</dbReference>
<sequence>MAYKSVLQFLEASSTDETLKNELADLMGVGDGDISDPQHLDQAESQAIKGQKGVLVTDLAQKRGYDFTLAELTAVVSVFQQYLEGSISAEVFEETTGISPSKGETPESEGSMGNTVQMVYLGVKYTVDAPKHEPLAVLAFMKKTHEDAALKEGLQKILAVGDGDISDVSELDEEEARSLTSERGALVTEFANQNGFAFTLAELLAVTNAFQRVQAGELTEADFDHFLEADAQSKGYFPYIENVASMTFKGVKYAAPVTAKINDNTLSVVRFLERTGSDDALSAKMKEIVGGDGNISGPAELDADEAAALSGERSQQIIELGAEYGYRFSAQDLSTVIGAFQLVNAGELSPESCSRILSLGKSAGQVEKAKKTAGLVYRGVAY</sequence>
<evidence type="ECO:0000313" key="1">
    <source>
        <dbReference type="EMBL" id="TXS90758.1"/>
    </source>
</evidence>
<keyword evidence="2" id="KW-1185">Reference proteome</keyword>
<accession>A0A5C8ZQN4</accession>
<comment type="caution">
    <text evidence="1">The sequence shown here is derived from an EMBL/GenBank/DDBJ whole genome shotgun (WGS) entry which is preliminary data.</text>
</comment>
<dbReference type="AlphaFoldDB" id="A0A5C8ZQN4"/>
<gene>
    <name evidence="1" type="ORF">FV139_17415</name>
</gene>
<protein>
    <submittedName>
        <fullName evidence="1">Uncharacterized protein</fullName>
    </submittedName>
</protein>
<proteinExistence type="predicted"/>
<organism evidence="1 2">
    <name type="scientific">Parahaliea maris</name>
    <dbReference type="NCBI Taxonomy" id="2716870"/>
    <lineage>
        <taxon>Bacteria</taxon>
        <taxon>Pseudomonadati</taxon>
        <taxon>Pseudomonadota</taxon>
        <taxon>Gammaproteobacteria</taxon>
        <taxon>Cellvibrionales</taxon>
        <taxon>Halieaceae</taxon>
        <taxon>Parahaliea</taxon>
    </lineage>
</organism>
<evidence type="ECO:0000313" key="2">
    <source>
        <dbReference type="Proteomes" id="UP000321039"/>
    </source>
</evidence>
<dbReference type="RefSeq" id="WP_148069756.1">
    <property type="nucleotide sequence ID" value="NZ_VRZA01000007.1"/>
</dbReference>
<reference evidence="1 2" key="1">
    <citation type="submission" date="2019-08" db="EMBL/GenBank/DDBJ databases">
        <title>Parahaliea maris sp. nov., isolated from the surface seawater.</title>
        <authorList>
            <person name="Liu Y."/>
        </authorList>
    </citation>
    <scope>NUCLEOTIDE SEQUENCE [LARGE SCALE GENOMIC DNA]</scope>
    <source>
        <strain evidence="1 2">HSLHS9</strain>
    </source>
</reference>
<dbReference type="Proteomes" id="UP000321039">
    <property type="component" value="Unassembled WGS sequence"/>
</dbReference>